<dbReference type="EMBL" id="CALTRL010005952">
    <property type="protein sequence ID" value="CAH7688093.1"/>
    <property type="molecule type" value="Genomic_DNA"/>
</dbReference>
<accession>A0AAV0BMZ5</accession>
<evidence type="ECO:0000256" key="1">
    <source>
        <dbReference type="SAM" id="SignalP"/>
    </source>
</evidence>
<feature type="chain" id="PRO_5043415206" evidence="1">
    <location>
        <begin position="24"/>
        <end position="273"/>
    </location>
</feature>
<organism evidence="2 3">
    <name type="scientific">Phakopsora pachyrhizi</name>
    <name type="common">Asian soybean rust disease fungus</name>
    <dbReference type="NCBI Taxonomy" id="170000"/>
    <lineage>
        <taxon>Eukaryota</taxon>
        <taxon>Fungi</taxon>
        <taxon>Dikarya</taxon>
        <taxon>Basidiomycota</taxon>
        <taxon>Pucciniomycotina</taxon>
        <taxon>Pucciniomycetes</taxon>
        <taxon>Pucciniales</taxon>
        <taxon>Phakopsoraceae</taxon>
        <taxon>Phakopsora</taxon>
    </lineage>
</organism>
<evidence type="ECO:0000313" key="3">
    <source>
        <dbReference type="Proteomes" id="UP001153365"/>
    </source>
</evidence>
<evidence type="ECO:0000313" key="2">
    <source>
        <dbReference type="EMBL" id="CAH7688093.1"/>
    </source>
</evidence>
<comment type="caution">
    <text evidence="2">The sequence shown here is derived from an EMBL/GenBank/DDBJ whole genome shotgun (WGS) entry which is preliminary data.</text>
</comment>
<keyword evidence="1" id="KW-0732">Signal</keyword>
<sequence>MKLEYQRLSLLLLSLTKIIPSFATEAGLGKDCRYLKPIYAGGIEPPGLDRATEKLEMAGETTQLAPMETVNSIGNEKFNAGHDIRNIKLVGQADSSLPYNVGFTVHSENLESYKARNIIAKNSRFEDSFWPPPSAAASPQSLHSSLGEVRNKHLEREDLRIKALCNQFKKHKIFNDGKYTTRSKQIFNSNIKKPPLYRPQIKKLIKTSILPHINNLDLQKITQPAAGFSFETSNVHRQINTAKKVKNLCFRKWMPTRFALQDKLDQASKIKDM</sequence>
<gene>
    <name evidence="2" type="ORF">PPACK8108_LOCUS22997</name>
</gene>
<dbReference type="Proteomes" id="UP001153365">
    <property type="component" value="Unassembled WGS sequence"/>
</dbReference>
<proteinExistence type="predicted"/>
<name>A0AAV0BMZ5_PHAPC</name>
<reference evidence="2" key="1">
    <citation type="submission" date="2022-06" db="EMBL/GenBank/DDBJ databases">
        <authorList>
            <consortium name="SYNGENTA / RWTH Aachen University"/>
        </authorList>
    </citation>
    <scope>NUCLEOTIDE SEQUENCE</scope>
</reference>
<keyword evidence="3" id="KW-1185">Reference proteome</keyword>
<protein>
    <submittedName>
        <fullName evidence="2">Expressed protein</fullName>
    </submittedName>
</protein>
<feature type="signal peptide" evidence="1">
    <location>
        <begin position="1"/>
        <end position="23"/>
    </location>
</feature>
<dbReference type="AlphaFoldDB" id="A0AAV0BMZ5"/>